<dbReference type="EMBL" id="LECT01000044">
    <property type="protein sequence ID" value="KLU02465.1"/>
    <property type="molecule type" value="Genomic_DNA"/>
</dbReference>
<sequence length="48" mass="5312">MSVQSVGWGCVRVAGFKSLGFRTARFRVSGAKSQRSNFGWVQPVLRPI</sequence>
<reference evidence="1" key="1">
    <citation type="submission" date="2015-05" db="EMBL/GenBank/DDBJ databases">
        <title>Permanent draft genome of Rhodopirellula islandicus K833.</title>
        <authorList>
            <person name="Kizina J."/>
            <person name="Richter M."/>
            <person name="Glockner F.O."/>
            <person name="Harder J."/>
        </authorList>
    </citation>
    <scope>NUCLEOTIDE SEQUENCE [LARGE SCALE GENOMIC DNA]</scope>
    <source>
        <strain evidence="1">K833</strain>
    </source>
</reference>
<name>A0A0J1B6N0_RHOIS</name>
<organism evidence="1 2">
    <name type="scientific">Rhodopirellula islandica</name>
    <dbReference type="NCBI Taxonomy" id="595434"/>
    <lineage>
        <taxon>Bacteria</taxon>
        <taxon>Pseudomonadati</taxon>
        <taxon>Planctomycetota</taxon>
        <taxon>Planctomycetia</taxon>
        <taxon>Pirellulales</taxon>
        <taxon>Pirellulaceae</taxon>
        <taxon>Rhodopirellula</taxon>
    </lineage>
</organism>
<dbReference type="AlphaFoldDB" id="A0A0J1B6N0"/>
<keyword evidence="2" id="KW-1185">Reference proteome</keyword>
<gene>
    <name evidence="1" type="ORF">RISK_005531</name>
</gene>
<dbReference type="Proteomes" id="UP000036367">
    <property type="component" value="Unassembled WGS sequence"/>
</dbReference>
<evidence type="ECO:0000313" key="1">
    <source>
        <dbReference type="EMBL" id="KLU02465.1"/>
    </source>
</evidence>
<evidence type="ECO:0000313" key="2">
    <source>
        <dbReference type="Proteomes" id="UP000036367"/>
    </source>
</evidence>
<comment type="caution">
    <text evidence="1">The sequence shown here is derived from an EMBL/GenBank/DDBJ whole genome shotgun (WGS) entry which is preliminary data.</text>
</comment>
<protein>
    <submittedName>
        <fullName evidence="1">Uncharacterized protein</fullName>
    </submittedName>
</protein>
<proteinExistence type="predicted"/>
<accession>A0A0J1B6N0</accession>